<comment type="caution">
    <text evidence="2">The sequence shown here is derived from an EMBL/GenBank/DDBJ whole genome shotgun (WGS) entry which is preliminary data.</text>
</comment>
<dbReference type="Proteomes" id="UP001497602">
    <property type="component" value="Unassembled WGS sequence"/>
</dbReference>
<reference evidence="2 3" key="1">
    <citation type="submission" date="2024-05" db="EMBL/GenBank/DDBJ databases">
        <authorList>
            <person name="Duchaud E."/>
        </authorList>
    </citation>
    <scope>NUCLEOTIDE SEQUENCE [LARGE SCALE GENOMIC DNA]</scope>
    <source>
        <strain evidence="2">Ena-SAMPLE-TAB-13-05-2024-13:56:06:370-140305</strain>
    </source>
</reference>
<feature type="chain" id="PRO_5047318316" description="Substrate import-associated zinc metallohydrolase lipoprotein" evidence="1">
    <location>
        <begin position="19"/>
        <end position="284"/>
    </location>
</feature>
<feature type="signal peptide" evidence="1">
    <location>
        <begin position="1"/>
        <end position="18"/>
    </location>
</feature>
<proteinExistence type="predicted"/>
<evidence type="ECO:0008006" key="4">
    <source>
        <dbReference type="Google" id="ProtNLM"/>
    </source>
</evidence>
<dbReference type="NCBIfam" id="TIGR04549">
    <property type="entry name" value="LP_HExxH_w_tonB"/>
    <property type="match status" value="1"/>
</dbReference>
<protein>
    <recommendedName>
        <fullName evidence="4">Substrate import-associated zinc metallohydrolase lipoprotein</fullName>
    </recommendedName>
</protein>
<dbReference type="InterPro" id="IPR030890">
    <property type="entry name" value="LP_HExxH_w_TonB"/>
</dbReference>
<keyword evidence="3" id="KW-1185">Reference proteome</keyword>
<gene>
    <name evidence="2" type="ORF">T190115A13A_180057</name>
</gene>
<dbReference type="Gene3D" id="3.40.390.70">
    <property type="match status" value="1"/>
</dbReference>
<keyword evidence="1" id="KW-0732">Signal</keyword>
<evidence type="ECO:0000313" key="2">
    <source>
        <dbReference type="EMBL" id="CAL2105728.1"/>
    </source>
</evidence>
<dbReference type="Pfam" id="PF15890">
    <property type="entry name" value="Peptidase_Mx1"/>
    <property type="match status" value="1"/>
</dbReference>
<dbReference type="RefSeq" id="WP_348737542.1">
    <property type="nucleotide sequence ID" value="NZ_CAXJRC010000009.1"/>
</dbReference>
<organism evidence="2 3">
    <name type="scientific">Tenacibaculum vairaonense</name>
    <dbReference type="NCBI Taxonomy" id="3137860"/>
    <lineage>
        <taxon>Bacteria</taxon>
        <taxon>Pseudomonadati</taxon>
        <taxon>Bacteroidota</taxon>
        <taxon>Flavobacteriia</taxon>
        <taxon>Flavobacteriales</taxon>
        <taxon>Flavobacteriaceae</taxon>
        <taxon>Tenacibaculum</taxon>
    </lineage>
</organism>
<name>A0ABP1F8P3_9FLAO</name>
<accession>A0ABP1F8P3</accession>
<sequence length="284" mass="32617">MKKILILLMIGVFTCFQACNPKEEDLGGSDIDTSTPTLNDTDKWLRNNYTFPYNIEVLYRWNENAVDLNRYLYPPTFDKVLPAMEAIKTIWLDSYNQVAEPNFVKRIAPREILLVGGINRNPSGTITLGLAEAGARITFFNTDFVNLKDRASLTRFVSTIQHEYAHILNQTVPFDEVSYKQITPSGYTAQWFNNSTAEARELGFITDYAMASEHEDFAEMINTMLSFNNADYNAIVDAISSDQAKADIRRKERMVVDYYKTEFNIDFYELQRIAAENIEKVLNN</sequence>
<evidence type="ECO:0000313" key="3">
    <source>
        <dbReference type="Proteomes" id="UP001497602"/>
    </source>
</evidence>
<evidence type="ECO:0000256" key="1">
    <source>
        <dbReference type="SAM" id="SignalP"/>
    </source>
</evidence>
<dbReference type="EMBL" id="CAXJRC010000009">
    <property type="protein sequence ID" value="CAL2105728.1"/>
    <property type="molecule type" value="Genomic_DNA"/>
</dbReference>